<feature type="region of interest" description="Disordered" evidence="5">
    <location>
        <begin position="212"/>
        <end position="279"/>
    </location>
</feature>
<dbReference type="InterPro" id="IPR017981">
    <property type="entry name" value="GPCR_2-like_7TM"/>
</dbReference>
<dbReference type="GO" id="GO:0004930">
    <property type="term" value="F:G protein-coupled receptor activity"/>
    <property type="evidence" value="ECO:0007669"/>
    <property type="project" value="InterPro"/>
</dbReference>
<dbReference type="EMBL" id="MCGO01000001">
    <property type="protein sequence ID" value="ORY53917.1"/>
    <property type="molecule type" value="Genomic_DNA"/>
</dbReference>
<feature type="transmembrane region" description="Helical" evidence="6">
    <location>
        <begin position="159"/>
        <end position="180"/>
    </location>
</feature>
<feature type="transmembrane region" description="Helical" evidence="6">
    <location>
        <begin position="339"/>
        <end position="357"/>
    </location>
</feature>
<feature type="domain" description="G-protein coupled receptors family 2 profile 2" evidence="7">
    <location>
        <begin position="10"/>
        <end position="188"/>
    </location>
</feature>
<keyword evidence="3 6" id="KW-1133">Transmembrane helix</keyword>
<dbReference type="PANTHER" id="PTHR23112:SF0">
    <property type="entry name" value="TRANSMEMBRANE PROTEIN 116"/>
    <property type="match status" value="1"/>
</dbReference>
<accession>A0A1Y2D3W5</accession>
<dbReference type="InterPro" id="IPR000276">
    <property type="entry name" value="GPCR_Rhodpsn"/>
</dbReference>
<dbReference type="PROSITE" id="PS50261">
    <property type="entry name" value="G_PROTEIN_RECEP_F2_4"/>
    <property type="match status" value="1"/>
</dbReference>
<dbReference type="PANTHER" id="PTHR23112">
    <property type="entry name" value="G PROTEIN-COUPLED RECEPTOR 157-RELATED"/>
    <property type="match status" value="1"/>
</dbReference>
<dbReference type="Gene3D" id="1.20.1070.10">
    <property type="entry name" value="Rhodopsin 7-helix transmembrane proteins"/>
    <property type="match status" value="1"/>
</dbReference>
<feature type="compositionally biased region" description="Polar residues" evidence="5">
    <location>
        <begin position="235"/>
        <end position="277"/>
    </location>
</feature>
<evidence type="ECO:0000313" key="9">
    <source>
        <dbReference type="Proteomes" id="UP000193642"/>
    </source>
</evidence>
<feature type="transmembrane region" description="Helical" evidence="6">
    <location>
        <begin position="113"/>
        <end position="139"/>
    </location>
</feature>
<evidence type="ECO:0000256" key="5">
    <source>
        <dbReference type="SAM" id="MobiDB-lite"/>
    </source>
</evidence>
<dbReference type="Proteomes" id="UP000193642">
    <property type="component" value="Unassembled WGS sequence"/>
</dbReference>
<dbReference type="SUPFAM" id="SSF81321">
    <property type="entry name" value="Family A G protein-coupled receptor-like"/>
    <property type="match status" value="1"/>
</dbReference>
<evidence type="ECO:0000259" key="7">
    <source>
        <dbReference type="PROSITE" id="PS50261"/>
    </source>
</evidence>
<feature type="transmembrane region" description="Helical" evidence="6">
    <location>
        <begin position="377"/>
        <end position="400"/>
    </location>
</feature>
<evidence type="ECO:0000256" key="1">
    <source>
        <dbReference type="ARBA" id="ARBA00004141"/>
    </source>
</evidence>
<organism evidence="8 9">
    <name type="scientific">Rhizoclosmatium globosum</name>
    <dbReference type="NCBI Taxonomy" id="329046"/>
    <lineage>
        <taxon>Eukaryota</taxon>
        <taxon>Fungi</taxon>
        <taxon>Fungi incertae sedis</taxon>
        <taxon>Chytridiomycota</taxon>
        <taxon>Chytridiomycota incertae sedis</taxon>
        <taxon>Chytridiomycetes</taxon>
        <taxon>Chytridiales</taxon>
        <taxon>Chytriomycetaceae</taxon>
        <taxon>Rhizoclosmatium</taxon>
    </lineage>
</organism>
<sequence>MTYQPSPTLLRQIFTTLIPLSLTSNLLLLLCVAFLPRFHKPISYLQTNLALCEILQCLIYLIGPDTTHPLVCTIIGGLKQFVFNAITFWSFCISFYCYLTVMYHPGVANRWWWFYHVYAWGLSGFMVGIMFWVGGGAGVVGDAVFECWISKERRDLRVWLFYVELWAYFVGFVVMFWGMFLKVRRIRKEMGGVMTGVVPKVEEGVQVEADVRTDGGNLGDTEDGGRRRVAKVGGTESQTATRTSSRIESFTHSRAGSMSRNSRMSRTGSCTEFQSQDGKPDIVDPSDIIPAVPALPLPRTKSRRLSTFSVLFPTSIKSRPERRGTIVAIQKKGLVHFKLILRASMITVGFLITWIPPSVARVWDMMHPDGVPGWLTLWVAVCFASSGLWNSGVFYLTWFWSDLERGCQRISRLCSSVRGPAKEELQ</sequence>
<evidence type="ECO:0000256" key="3">
    <source>
        <dbReference type="ARBA" id="ARBA00022989"/>
    </source>
</evidence>
<dbReference type="GO" id="GO:0007166">
    <property type="term" value="P:cell surface receptor signaling pathway"/>
    <property type="evidence" value="ECO:0007669"/>
    <property type="project" value="InterPro"/>
</dbReference>
<keyword evidence="9" id="KW-1185">Reference proteome</keyword>
<feature type="transmembrane region" description="Helical" evidence="6">
    <location>
        <begin position="82"/>
        <end position="101"/>
    </location>
</feature>
<gene>
    <name evidence="8" type="ORF">BCR33DRAFT_11592</name>
</gene>
<dbReference type="AlphaFoldDB" id="A0A1Y2D3W5"/>
<evidence type="ECO:0000313" key="8">
    <source>
        <dbReference type="EMBL" id="ORY53917.1"/>
    </source>
</evidence>
<dbReference type="OrthoDB" id="18453at2759"/>
<comment type="caution">
    <text evidence="8">The sequence shown here is derived from an EMBL/GenBank/DDBJ whole genome shotgun (WGS) entry which is preliminary data.</text>
</comment>
<protein>
    <submittedName>
        <fullName evidence="8">Family A G protein-coupled receptor-like protein</fullName>
    </submittedName>
</protein>
<feature type="transmembrane region" description="Helical" evidence="6">
    <location>
        <begin position="12"/>
        <end position="35"/>
    </location>
</feature>
<name>A0A1Y2D3W5_9FUNG</name>
<keyword evidence="2 6" id="KW-0812">Transmembrane</keyword>
<reference evidence="8 9" key="1">
    <citation type="submission" date="2016-07" db="EMBL/GenBank/DDBJ databases">
        <title>Pervasive Adenine N6-methylation of Active Genes in Fungi.</title>
        <authorList>
            <consortium name="DOE Joint Genome Institute"/>
            <person name="Mondo S.J."/>
            <person name="Dannebaum R.O."/>
            <person name="Kuo R.C."/>
            <person name="Labutti K."/>
            <person name="Haridas S."/>
            <person name="Kuo A."/>
            <person name="Salamov A."/>
            <person name="Ahrendt S.R."/>
            <person name="Lipzen A."/>
            <person name="Sullivan W."/>
            <person name="Andreopoulos W.B."/>
            <person name="Clum A."/>
            <person name="Lindquist E."/>
            <person name="Daum C."/>
            <person name="Ramamoorthy G.K."/>
            <person name="Gryganskyi A."/>
            <person name="Culley D."/>
            <person name="Magnuson J.K."/>
            <person name="James T.Y."/>
            <person name="O'Malley M.A."/>
            <person name="Stajich J.E."/>
            <person name="Spatafora J.W."/>
            <person name="Visel A."/>
            <person name="Grigoriev I.V."/>
        </authorList>
    </citation>
    <scope>NUCLEOTIDE SEQUENCE [LARGE SCALE GENOMIC DNA]</scope>
    <source>
        <strain evidence="8 9">JEL800</strain>
    </source>
</reference>
<evidence type="ECO:0000256" key="2">
    <source>
        <dbReference type="ARBA" id="ARBA00022692"/>
    </source>
</evidence>
<keyword evidence="8" id="KW-0675">Receptor</keyword>
<evidence type="ECO:0000256" key="4">
    <source>
        <dbReference type="ARBA" id="ARBA00023136"/>
    </source>
</evidence>
<evidence type="ECO:0000256" key="6">
    <source>
        <dbReference type="SAM" id="Phobius"/>
    </source>
</evidence>
<proteinExistence type="predicted"/>
<dbReference type="GO" id="GO:0005886">
    <property type="term" value="C:plasma membrane"/>
    <property type="evidence" value="ECO:0007669"/>
    <property type="project" value="TreeGrafter"/>
</dbReference>
<dbReference type="Pfam" id="PF00001">
    <property type="entry name" value="7tm_1"/>
    <property type="match status" value="1"/>
</dbReference>
<dbReference type="GO" id="GO:0007189">
    <property type="term" value="P:adenylate cyclase-activating G protein-coupled receptor signaling pathway"/>
    <property type="evidence" value="ECO:0007669"/>
    <property type="project" value="TreeGrafter"/>
</dbReference>
<comment type="subcellular location">
    <subcellularLocation>
        <location evidence="1">Membrane</location>
        <topology evidence="1">Multi-pass membrane protein</topology>
    </subcellularLocation>
</comment>
<keyword evidence="4 6" id="KW-0472">Membrane</keyword>